<protein>
    <submittedName>
        <fullName evidence="3">Uncharacterized protein</fullName>
    </submittedName>
</protein>
<keyword evidence="2" id="KW-0732">Signal</keyword>
<feature type="chain" id="PRO_5040471623" evidence="2">
    <location>
        <begin position="16"/>
        <end position="300"/>
    </location>
</feature>
<name>A0A9Q1IJR8_SYNKA</name>
<dbReference type="Proteomes" id="UP001152622">
    <property type="component" value="Chromosome 14"/>
</dbReference>
<dbReference type="OrthoDB" id="6077228at2759"/>
<reference evidence="3" key="1">
    <citation type="journal article" date="2023" name="Science">
        <title>Genome structures resolve the early diversification of teleost fishes.</title>
        <authorList>
            <person name="Parey E."/>
            <person name="Louis A."/>
            <person name="Montfort J."/>
            <person name="Bouchez O."/>
            <person name="Roques C."/>
            <person name="Iampietro C."/>
            <person name="Lluch J."/>
            <person name="Castinel A."/>
            <person name="Donnadieu C."/>
            <person name="Desvignes T."/>
            <person name="Floi Bucao C."/>
            <person name="Jouanno E."/>
            <person name="Wen M."/>
            <person name="Mejri S."/>
            <person name="Dirks R."/>
            <person name="Jansen H."/>
            <person name="Henkel C."/>
            <person name="Chen W.J."/>
            <person name="Zahm M."/>
            <person name="Cabau C."/>
            <person name="Klopp C."/>
            <person name="Thompson A.W."/>
            <person name="Robinson-Rechavi M."/>
            <person name="Braasch I."/>
            <person name="Lecointre G."/>
            <person name="Bobe J."/>
            <person name="Postlethwait J.H."/>
            <person name="Berthelot C."/>
            <person name="Roest Crollius H."/>
            <person name="Guiguen Y."/>
        </authorList>
    </citation>
    <scope>NUCLEOTIDE SEQUENCE</scope>
    <source>
        <strain evidence="3">WJC10195</strain>
    </source>
</reference>
<dbReference type="PANTHER" id="PTHR14454">
    <property type="entry name" value="GRB2-ASSOCIATED AND REGULATOR OF MAPK PROTEIN FAMILY MEMBER"/>
    <property type="match status" value="1"/>
</dbReference>
<feature type="compositionally biased region" description="Pro residues" evidence="1">
    <location>
        <begin position="80"/>
        <end position="90"/>
    </location>
</feature>
<dbReference type="CDD" id="cd09525">
    <property type="entry name" value="SAM_GAREM"/>
    <property type="match status" value="1"/>
</dbReference>
<comment type="caution">
    <text evidence="3">The sequence shown here is derived from an EMBL/GenBank/DDBJ whole genome shotgun (WGS) entry which is preliminary data.</text>
</comment>
<evidence type="ECO:0000313" key="4">
    <source>
        <dbReference type="Proteomes" id="UP001152622"/>
    </source>
</evidence>
<dbReference type="Gene3D" id="1.10.150.50">
    <property type="entry name" value="Transcription Factor, Ets-1"/>
    <property type="match status" value="1"/>
</dbReference>
<dbReference type="PANTHER" id="PTHR14454:SF12">
    <property type="entry name" value="GRB2-ASSOCIATED AND REGULATOR OF MAPK PROTEIN 2-LIKE"/>
    <property type="match status" value="1"/>
</dbReference>
<dbReference type="InterPro" id="IPR013761">
    <property type="entry name" value="SAM/pointed_sf"/>
</dbReference>
<keyword evidence="4" id="KW-1185">Reference proteome</keyword>
<evidence type="ECO:0000256" key="2">
    <source>
        <dbReference type="SAM" id="SignalP"/>
    </source>
</evidence>
<feature type="compositionally biased region" description="Low complexity" evidence="1">
    <location>
        <begin position="91"/>
        <end position="100"/>
    </location>
</feature>
<gene>
    <name evidence="3" type="ORF">SKAU_G00320790</name>
</gene>
<dbReference type="AlphaFoldDB" id="A0A9Q1IJR8"/>
<evidence type="ECO:0000256" key="1">
    <source>
        <dbReference type="SAM" id="MobiDB-lite"/>
    </source>
</evidence>
<feature type="region of interest" description="Disordered" evidence="1">
    <location>
        <begin position="63"/>
        <end position="109"/>
    </location>
</feature>
<organism evidence="3 4">
    <name type="scientific">Synaphobranchus kaupii</name>
    <name type="common">Kaup's arrowtooth eel</name>
    <dbReference type="NCBI Taxonomy" id="118154"/>
    <lineage>
        <taxon>Eukaryota</taxon>
        <taxon>Metazoa</taxon>
        <taxon>Chordata</taxon>
        <taxon>Craniata</taxon>
        <taxon>Vertebrata</taxon>
        <taxon>Euteleostomi</taxon>
        <taxon>Actinopterygii</taxon>
        <taxon>Neopterygii</taxon>
        <taxon>Teleostei</taxon>
        <taxon>Anguilliformes</taxon>
        <taxon>Synaphobranchidae</taxon>
        <taxon>Synaphobranchus</taxon>
    </lineage>
</organism>
<evidence type="ECO:0000313" key="3">
    <source>
        <dbReference type="EMBL" id="KAJ8342151.1"/>
    </source>
</evidence>
<sequence length="300" mass="33262">MLCSCLSRLWGPWCGFLFLNLAGPPLDEVIRTQVISGTRSGSWLSVAGLRTRSTVTPCTWGDCKASDSARPPRQLKRDPPPGSPCRPPGRTPGRMRTGAPAWPSGRSTPLLSTDSAHKSYYSCPRLKPPPSQKRFAPFGALNPFANPGYSRSPSSSPAEWLEAAECPRSPSLASEPFEPFEPCGHHPGPSLLHAHEEQFRELVVCLLGPRPRPPQQQRANGDRPSWHPPSDLSTLSVEEVSRCLRFIGLSEDVVSFFVRERIDGSIFVQLTEEILSDDFNLTKLQVKKIMQFIKGWRPKI</sequence>
<feature type="signal peptide" evidence="2">
    <location>
        <begin position="1"/>
        <end position="15"/>
    </location>
</feature>
<feature type="region of interest" description="Disordered" evidence="1">
    <location>
        <begin position="210"/>
        <end position="232"/>
    </location>
</feature>
<dbReference type="InterPro" id="IPR052281">
    <property type="entry name" value="GAREM"/>
</dbReference>
<accession>A0A9Q1IJR8</accession>
<dbReference type="SUPFAM" id="SSF47769">
    <property type="entry name" value="SAM/Pointed domain"/>
    <property type="match status" value="1"/>
</dbReference>
<proteinExistence type="predicted"/>
<dbReference type="EMBL" id="JAINUF010000014">
    <property type="protein sequence ID" value="KAJ8342151.1"/>
    <property type="molecule type" value="Genomic_DNA"/>
</dbReference>